<dbReference type="InterPro" id="IPR011006">
    <property type="entry name" value="CheY-like_superfamily"/>
</dbReference>
<sequence>MAGGKLISVVDDDDSMRDALVALFRSIGYDTRGFASAEAFLACDDLERFSCTITDIQMPGMSGIELKQHLDERHSTMPVIMITARSDPELKERAISVGAAYFLRKPFETAMLVDCLEKTLEG</sequence>
<dbReference type="EMBL" id="VKHP01000050">
    <property type="protein sequence ID" value="NEU97091.1"/>
    <property type="molecule type" value="Genomic_DNA"/>
</dbReference>
<feature type="modified residue" description="4-aspartylphosphate" evidence="2">
    <location>
        <position position="55"/>
    </location>
</feature>
<dbReference type="SMART" id="SM00448">
    <property type="entry name" value="REC"/>
    <property type="match status" value="1"/>
</dbReference>
<evidence type="ECO:0000313" key="5">
    <source>
        <dbReference type="Proteomes" id="UP000468531"/>
    </source>
</evidence>
<dbReference type="Proteomes" id="UP000468531">
    <property type="component" value="Unassembled WGS sequence"/>
</dbReference>
<dbReference type="InterPro" id="IPR050595">
    <property type="entry name" value="Bact_response_regulator"/>
</dbReference>
<name>A0A6P1BHJ9_9BRAD</name>
<dbReference type="AlphaFoldDB" id="A0A6P1BHJ9"/>
<organism evidence="4 5">
    <name type="scientific">Bradyrhizobium uaiense</name>
    <dbReference type="NCBI Taxonomy" id="2594946"/>
    <lineage>
        <taxon>Bacteria</taxon>
        <taxon>Pseudomonadati</taxon>
        <taxon>Pseudomonadota</taxon>
        <taxon>Alphaproteobacteria</taxon>
        <taxon>Hyphomicrobiales</taxon>
        <taxon>Nitrobacteraceae</taxon>
        <taxon>Bradyrhizobium</taxon>
    </lineage>
</organism>
<dbReference type="InterPro" id="IPR001789">
    <property type="entry name" value="Sig_transdc_resp-reg_receiver"/>
</dbReference>
<reference evidence="4 5" key="1">
    <citation type="journal article" date="2020" name="Arch. Microbiol.">
        <title>Bradyrhizobium uaiense sp. nov., a new highly efficient cowpea symbiont.</title>
        <authorList>
            <person name="Cabral Michel D."/>
            <person name="Azarias Guimaraes A."/>
            <person name="Martins da Costa E."/>
            <person name="Soares de Carvalho T."/>
            <person name="Balsanelli E."/>
            <person name="Willems A."/>
            <person name="Maltempi de Souza E."/>
            <person name="de Souza Moreira F.M."/>
        </authorList>
    </citation>
    <scope>NUCLEOTIDE SEQUENCE [LARGE SCALE GENOMIC DNA]</scope>
    <source>
        <strain evidence="4 5">UFLA 03-164</strain>
    </source>
</reference>
<keyword evidence="5" id="KW-1185">Reference proteome</keyword>
<dbReference type="PROSITE" id="PS50110">
    <property type="entry name" value="RESPONSE_REGULATORY"/>
    <property type="match status" value="1"/>
</dbReference>
<evidence type="ECO:0000259" key="3">
    <source>
        <dbReference type="PROSITE" id="PS50110"/>
    </source>
</evidence>
<evidence type="ECO:0000256" key="1">
    <source>
        <dbReference type="ARBA" id="ARBA00022553"/>
    </source>
</evidence>
<dbReference type="Gene3D" id="3.40.50.2300">
    <property type="match status" value="1"/>
</dbReference>
<accession>A0A6P1BHJ9</accession>
<dbReference type="GO" id="GO:0000160">
    <property type="term" value="P:phosphorelay signal transduction system"/>
    <property type="evidence" value="ECO:0007669"/>
    <property type="project" value="InterPro"/>
</dbReference>
<gene>
    <name evidence="4" type="ORF">FNJ47_14910</name>
</gene>
<evidence type="ECO:0000313" key="4">
    <source>
        <dbReference type="EMBL" id="NEU97091.1"/>
    </source>
</evidence>
<keyword evidence="1 2" id="KW-0597">Phosphoprotein</keyword>
<dbReference type="PANTHER" id="PTHR44591">
    <property type="entry name" value="STRESS RESPONSE REGULATOR PROTEIN 1"/>
    <property type="match status" value="1"/>
</dbReference>
<evidence type="ECO:0000256" key="2">
    <source>
        <dbReference type="PROSITE-ProRule" id="PRU00169"/>
    </source>
</evidence>
<proteinExistence type="predicted"/>
<feature type="domain" description="Response regulatory" evidence="3">
    <location>
        <begin position="6"/>
        <end position="120"/>
    </location>
</feature>
<dbReference type="PANTHER" id="PTHR44591:SF25">
    <property type="entry name" value="CHEMOTAXIS TWO-COMPONENT RESPONSE REGULATOR"/>
    <property type="match status" value="1"/>
</dbReference>
<comment type="caution">
    <text evidence="4">The sequence shown here is derived from an EMBL/GenBank/DDBJ whole genome shotgun (WGS) entry which is preliminary data.</text>
</comment>
<dbReference type="Pfam" id="PF00072">
    <property type="entry name" value="Response_reg"/>
    <property type="match status" value="1"/>
</dbReference>
<dbReference type="SUPFAM" id="SSF52172">
    <property type="entry name" value="CheY-like"/>
    <property type="match status" value="1"/>
</dbReference>
<protein>
    <submittedName>
        <fullName evidence="4">Response regulator</fullName>
    </submittedName>
</protein>